<organism evidence="2">
    <name type="scientific">bioreactor metagenome</name>
    <dbReference type="NCBI Taxonomy" id="1076179"/>
    <lineage>
        <taxon>unclassified sequences</taxon>
        <taxon>metagenomes</taxon>
        <taxon>ecological metagenomes</taxon>
    </lineage>
</organism>
<keyword evidence="1" id="KW-0472">Membrane</keyword>
<protein>
    <submittedName>
        <fullName evidence="2">Uncharacterized protein</fullName>
    </submittedName>
</protein>
<sequence length="71" mass="8625">MTDPFDNNGFDANNSIKQNVDDYHTYVQTSDTDETKRHFRKTKKDRQLSDRKFYIITILILIFMWLVYMNL</sequence>
<accession>A0A645BDI7</accession>
<name>A0A645BDI7_9ZZZZ</name>
<reference evidence="2" key="1">
    <citation type="submission" date="2019-08" db="EMBL/GenBank/DDBJ databases">
        <authorList>
            <person name="Kucharzyk K."/>
            <person name="Murdoch R.W."/>
            <person name="Higgins S."/>
            <person name="Loffler F."/>
        </authorList>
    </citation>
    <scope>NUCLEOTIDE SEQUENCE</scope>
</reference>
<comment type="caution">
    <text evidence="2">The sequence shown here is derived from an EMBL/GenBank/DDBJ whole genome shotgun (WGS) entry which is preliminary data.</text>
</comment>
<feature type="transmembrane region" description="Helical" evidence="1">
    <location>
        <begin position="53"/>
        <end position="69"/>
    </location>
</feature>
<gene>
    <name evidence="2" type="ORF">SDC9_109588</name>
</gene>
<dbReference type="AlphaFoldDB" id="A0A645BDI7"/>
<evidence type="ECO:0000256" key="1">
    <source>
        <dbReference type="SAM" id="Phobius"/>
    </source>
</evidence>
<evidence type="ECO:0000313" key="2">
    <source>
        <dbReference type="EMBL" id="MPM62711.1"/>
    </source>
</evidence>
<keyword evidence="1" id="KW-0812">Transmembrane</keyword>
<keyword evidence="1" id="KW-1133">Transmembrane helix</keyword>
<proteinExistence type="predicted"/>
<dbReference type="EMBL" id="VSSQ01019009">
    <property type="protein sequence ID" value="MPM62711.1"/>
    <property type="molecule type" value="Genomic_DNA"/>
</dbReference>